<gene>
    <name evidence="2" type="ORF">N7E81_09400</name>
</gene>
<protein>
    <submittedName>
        <fullName evidence="2">Sugar phosphate nucleotidyltransferase</fullName>
    </submittedName>
</protein>
<evidence type="ECO:0000259" key="1">
    <source>
        <dbReference type="Pfam" id="PF00483"/>
    </source>
</evidence>
<dbReference type="Gene3D" id="3.90.550.10">
    <property type="entry name" value="Spore Coat Polysaccharide Biosynthesis Protein SpsA, Chain A"/>
    <property type="match status" value="1"/>
</dbReference>
<dbReference type="Pfam" id="PF00483">
    <property type="entry name" value="NTP_transferase"/>
    <property type="match status" value="1"/>
</dbReference>
<reference evidence="2" key="1">
    <citation type="submission" date="2022-10" db="EMBL/GenBank/DDBJ databases">
        <title>Comparative genomics and taxonomic characterization of three novel marine species of genus Reichenbachiella exhibiting antioxidant and polysaccharide degradation activities.</title>
        <authorList>
            <person name="Muhammad N."/>
            <person name="Lee Y.-J."/>
            <person name="Ko J."/>
            <person name="Kim S.-G."/>
        </authorList>
    </citation>
    <scope>NUCLEOTIDE SEQUENCE</scope>
    <source>
        <strain evidence="2">Wsw4-B4</strain>
    </source>
</reference>
<proteinExistence type="predicted"/>
<accession>A0ABY6DBS4</accession>
<name>A0ABY6DBS4_9BACT</name>
<dbReference type="RefSeq" id="WP_263053029.1">
    <property type="nucleotide sequence ID" value="NZ_CP106735.1"/>
</dbReference>
<sequence length="313" mass="34905">MKKENKPVLVVLAAGLGSRYGSLKQMDHFGPSGETIVDYAIYDAIAAGFDKIVFVIRKNFEEEFKEIFGPKMEGRIKVAYVYQELENLPAGLDVPAGREKPWGTGHAVMMAASEVDQPFAIVNADDFYGRTSFDKIIDQLKAMDNSKLDACLVGFVLKNTLSDHGRVSRGVCKVNDAGCLDTITERTHIYKKTEGGAYYEEQGQRTDLTGEECVSMNLMGFTSKVFDDMEDAFVDFYHVQVGDLKAEFFIPTVLDNVRKSQIPVTVLTSTEQWFGVTYKEDKPIAQANLKALVQKGVYPNNLWATTGEELEKN</sequence>
<dbReference type="Proteomes" id="UP001062165">
    <property type="component" value="Chromosome"/>
</dbReference>
<dbReference type="InterPro" id="IPR005835">
    <property type="entry name" value="NTP_transferase_dom"/>
</dbReference>
<evidence type="ECO:0000313" key="2">
    <source>
        <dbReference type="EMBL" id="UXX81305.1"/>
    </source>
</evidence>
<feature type="domain" description="Nucleotidyl transferase" evidence="1">
    <location>
        <begin position="10"/>
        <end position="167"/>
    </location>
</feature>
<dbReference type="InterPro" id="IPR029044">
    <property type="entry name" value="Nucleotide-diphossugar_trans"/>
</dbReference>
<keyword evidence="3" id="KW-1185">Reference proteome</keyword>
<dbReference type="EMBL" id="CP106735">
    <property type="protein sequence ID" value="UXX81305.1"/>
    <property type="molecule type" value="Genomic_DNA"/>
</dbReference>
<evidence type="ECO:0000313" key="3">
    <source>
        <dbReference type="Proteomes" id="UP001062165"/>
    </source>
</evidence>
<dbReference type="SUPFAM" id="SSF53448">
    <property type="entry name" value="Nucleotide-diphospho-sugar transferases"/>
    <property type="match status" value="1"/>
</dbReference>
<organism evidence="2 3">
    <name type="scientific">Reichenbachiella carrageenanivorans</name>
    <dbReference type="NCBI Taxonomy" id="2979869"/>
    <lineage>
        <taxon>Bacteria</taxon>
        <taxon>Pseudomonadati</taxon>
        <taxon>Bacteroidota</taxon>
        <taxon>Cytophagia</taxon>
        <taxon>Cytophagales</taxon>
        <taxon>Reichenbachiellaceae</taxon>
        <taxon>Reichenbachiella</taxon>
    </lineage>
</organism>